<feature type="compositionally biased region" description="Low complexity" evidence="3">
    <location>
        <begin position="589"/>
        <end position="601"/>
    </location>
</feature>
<dbReference type="Gene3D" id="1.25.40.20">
    <property type="entry name" value="Ankyrin repeat-containing domain"/>
    <property type="match status" value="1"/>
</dbReference>
<reference evidence="4 5" key="1">
    <citation type="submission" date="2016-02" db="EMBL/GenBank/DDBJ databases">
        <title>Genome analysis of coral dinoflagellate symbionts highlights evolutionary adaptations to a symbiotic lifestyle.</title>
        <authorList>
            <person name="Aranda M."/>
            <person name="Li Y."/>
            <person name="Liew Y.J."/>
            <person name="Baumgarten S."/>
            <person name="Simakov O."/>
            <person name="Wilson M."/>
            <person name="Piel J."/>
            <person name="Ashoor H."/>
            <person name="Bougouffa S."/>
            <person name="Bajic V.B."/>
            <person name="Ryu T."/>
            <person name="Ravasi T."/>
            <person name="Bayer T."/>
            <person name="Micklem G."/>
            <person name="Kim H."/>
            <person name="Bhak J."/>
            <person name="Lajeunesse T.C."/>
            <person name="Voolstra C.R."/>
        </authorList>
    </citation>
    <scope>NUCLEOTIDE SEQUENCE [LARGE SCALE GENOMIC DNA]</scope>
    <source>
        <strain evidence="4 5">CCMP2467</strain>
    </source>
</reference>
<dbReference type="OrthoDB" id="194358at2759"/>
<gene>
    <name evidence="4" type="ORF">AK812_SmicGene6462</name>
</gene>
<accession>A0A1Q9ER08</accession>
<comment type="caution">
    <text evidence="4">The sequence shown here is derived from an EMBL/GenBank/DDBJ whole genome shotgun (WGS) entry which is preliminary data.</text>
</comment>
<keyword evidence="5" id="KW-1185">Reference proteome</keyword>
<dbReference type="EMBL" id="LSRX01000088">
    <property type="protein sequence ID" value="OLQ09860.1"/>
    <property type="molecule type" value="Genomic_DNA"/>
</dbReference>
<keyword evidence="2" id="KW-0040">ANK repeat</keyword>
<dbReference type="PANTHER" id="PTHR24126:SF14">
    <property type="entry name" value="ANK_REP_REGION DOMAIN-CONTAINING PROTEIN"/>
    <property type="match status" value="1"/>
</dbReference>
<evidence type="ECO:0000256" key="2">
    <source>
        <dbReference type="ARBA" id="ARBA00023043"/>
    </source>
</evidence>
<evidence type="ECO:0000313" key="4">
    <source>
        <dbReference type="EMBL" id="OLQ09860.1"/>
    </source>
</evidence>
<evidence type="ECO:0000256" key="1">
    <source>
        <dbReference type="ARBA" id="ARBA00022737"/>
    </source>
</evidence>
<dbReference type="SMART" id="SM00248">
    <property type="entry name" value="ANK"/>
    <property type="match status" value="2"/>
</dbReference>
<dbReference type="InterPro" id="IPR036770">
    <property type="entry name" value="Ankyrin_rpt-contain_sf"/>
</dbReference>
<dbReference type="InterPro" id="IPR002110">
    <property type="entry name" value="Ankyrin_rpt"/>
</dbReference>
<dbReference type="PANTHER" id="PTHR24126">
    <property type="entry name" value="ANKYRIN REPEAT, PH AND SEC7 DOMAIN CONTAINING PROTEIN SECG-RELATED"/>
    <property type="match status" value="1"/>
</dbReference>
<sequence>MDSGPVFAVFRRYWDSESRLARDTLLRLLKALSGMEEETLGSLLLHSGAAKTESDEYVDCCRLLDYLWEPEHLSAPSSPPAAADRVEVAERLRRRGFSVRQLICFVKEHRIFEGRRLSEMSTADVVREIVIPKTRERCCAMVDLFEGGPKEPSCLMSHWWGNSFMSLVEAILAHASGQVLPSERMCTPEQLDKTYWLCIFGVNQHVSICGADANPCDCGAEKFLNDHPLCEMDKFGLMMQRIPEHAVAVDDRLATFSRLWVLKELHTALSLGLDSEFCGRVASDFSVASLQGVRFARASREEDRVMILGEIEASIGYEAFDCSIRDKVQRERAKFAMADAVMRRRPEAVQALLSEDSSLCNAQLRCFSSKGPLHLVAEQTRSATESEDAANRPAILELLLQAHADPNLPDAFGRTVLHAICQWSGSAALARRLVHARADVTAKASAGPLKGKTPTELLLAEDTIKLEHLNRGLTERSSASKEELLAFLQEEGRVPRTLEAQLPTCFSRQSQSTKRCRPPSITAPRGETACERRPLLSGINLLFLLADLSPVCAMGMVSKKRKTLDGDDLETTLASPKKLKAKQSKEDAAPAAEAPAQVAPEMTSEEKSRSSIFVPLVKNFEL</sequence>
<keyword evidence="1" id="KW-0677">Repeat</keyword>
<organism evidence="4 5">
    <name type="scientific">Symbiodinium microadriaticum</name>
    <name type="common">Dinoflagellate</name>
    <name type="synonym">Zooxanthella microadriatica</name>
    <dbReference type="NCBI Taxonomy" id="2951"/>
    <lineage>
        <taxon>Eukaryota</taxon>
        <taxon>Sar</taxon>
        <taxon>Alveolata</taxon>
        <taxon>Dinophyceae</taxon>
        <taxon>Suessiales</taxon>
        <taxon>Symbiodiniaceae</taxon>
        <taxon>Symbiodinium</taxon>
    </lineage>
</organism>
<dbReference type="SUPFAM" id="SSF48403">
    <property type="entry name" value="Ankyrin repeat"/>
    <property type="match status" value="1"/>
</dbReference>
<protein>
    <submittedName>
        <fullName evidence="4">Uncharacterized protein</fullName>
    </submittedName>
</protein>
<evidence type="ECO:0000256" key="3">
    <source>
        <dbReference type="SAM" id="MobiDB-lite"/>
    </source>
</evidence>
<evidence type="ECO:0000313" key="5">
    <source>
        <dbReference type="Proteomes" id="UP000186817"/>
    </source>
</evidence>
<feature type="region of interest" description="Disordered" evidence="3">
    <location>
        <begin position="575"/>
        <end position="610"/>
    </location>
</feature>
<dbReference type="Proteomes" id="UP000186817">
    <property type="component" value="Unassembled WGS sequence"/>
</dbReference>
<proteinExistence type="predicted"/>
<name>A0A1Q9ER08_SYMMI</name>
<dbReference type="AlphaFoldDB" id="A0A1Q9ER08"/>